<keyword evidence="2" id="KW-1185">Reference proteome</keyword>
<proteinExistence type="predicted"/>
<comment type="caution">
    <text evidence="1">The sequence shown here is derived from an EMBL/GenBank/DDBJ whole genome shotgun (WGS) entry which is preliminary data.</text>
</comment>
<sequence length="173" mass="19772">MRNLIVLDPTSVRSHETSNRRWISFVCVDFHILINQAGWANALPLYPVSPIEAGLHPLGIISHSSCALAPFLDWILKPGKVVNYRIGVVRSVELYHRSRITGDRSDRWDWRFMLVCLENGRQIENWIKIELSGPDSSVLIFSGAFPWCVADFRTLVSESARNRDFRDHKGNSP</sequence>
<dbReference type="AlphaFoldDB" id="A0A9P6DVY9"/>
<reference evidence="1" key="1">
    <citation type="journal article" date="2020" name="Nat. Commun.">
        <title>Large-scale genome sequencing of mycorrhizal fungi provides insights into the early evolution of symbiotic traits.</title>
        <authorList>
            <person name="Miyauchi S."/>
            <person name="Kiss E."/>
            <person name="Kuo A."/>
            <person name="Drula E."/>
            <person name="Kohler A."/>
            <person name="Sanchez-Garcia M."/>
            <person name="Morin E."/>
            <person name="Andreopoulos B."/>
            <person name="Barry K.W."/>
            <person name="Bonito G."/>
            <person name="Buee M."/>
            <person name="Carver A."/>
            <person name="Chen C."/>
            <person name="Cichocki N."/>
            <person name="Clum A."/>
            <person name="Culley D."/>
            <person name="Crous P.W."/>
            <person name="Fauchery L."/>
            <person name="Girlanda M."/>
            <person name="Hayes R.D."/>
            <person name="Keri Z."/>
            <person name="LaButti K."/>
            <person name="Lipzen A."/>
            <person name="Lombard V."/>
            <person name="Magnuson J."/>
            <person name="Maillard F."/>
            <person name="Murat C."/>
            <person name="Nolan M."/>
            <person name="Ohm R.A."/>
            <person name="Pangilinan J."/>
            <person name="Pereira M.F."/>
            <person name="Perotto S."/>
            <person name="Peter M."/>
            <person name="Pfister S."/>
            <person name="Riley R."/>
            <person name="Sitrit Y."/>
            <person name="Stielow J.B."/>
            <person name="Szollosi G."/>
            <person name="Zifcakova L."/>
            <person name="Stursova M."/>
            <person name="Spatafora J.W."/>
            <person name="Tedersoo L."/>
            <person name="Vaario L.M."/>
            <person name="Yamada A."/>
            <person name="Yan M."/>
            <person name="Wang P."/>
            <person name="Xu J."/>
            <person name="Bruns T."/>
            <person name="Baldrian P."/>
            <person name="Vilgalys R."/>
            <person name="Dunand C."/>
            <person name="Henrissat B."/>
            <person name="Grigoriev I.V."/>
            <person name="Hibbett D."/>
            <person name="Nagy L.G."/>
            <person name="Martin F.M."/>
        </authorList>
    </citation>
    <scope>NUCLEOTIDE SEQUENCE</scope>
    <source>
        <strain evidence="1">UP504</strain>
    </source>
</reference>
<gene>
    <name evidence="1" type="ORF">BS47DRAFT_985641</name>
</gene>
<accession>A0A9P6DVY9</accession>
<dbReference type="EMBL" id="MU128976">
    <property type="protein sequence ID" value="KAF9513189.1"/>
    <property type="molecule type" value="Genomic_DNA"/>
</dbReference>
<evidence type="ECO:0000313" key="1">
    <source>
        <dbReference type="EMBL" id="KAF9513189.1"/>
    </source>
</evidence>
<evidence type="ECO:0000313" key="2">
    <source>
        <dbReference type="Proteomes" id="UP000886523"/>
    </source>
</evidence>
<organism evidence="1 2">
    <name type="scientific">Hydnum rufescens UP504</name>
    <dbReference type="NCBI Taxonomy" id="1448309"/>
    <lineage>
        <taxon>Eukaryota</taxon>
        <taxon>Fungi</taxon>
        <taxon>Dikarya</taxon>
        <taxon>Basidiomycota</taxon>
        <taxon>Agaricomycotina</taxon>
        <taxon>Agaricomycetes</taxon>
        <taxon>Cantharellales</taxon>
        <taxon>Hydnaceae</taxon>
        <taxon>Hydnum</taxon>
    </lineage>
</organism>
<dbReference type="Proteomes" id="UP000886523">
    <property type="component" value="Unassembled WGS sequence"/>
</dbReference>
<name>A0A9P6DVY9_9AGAM</name>
<protein>
    <submittedName>
        <fullName evidence="1">Uncharacterized protein</fullName>
    </submittedName>
</protein>